<dbReference type="HAMAP" id="MF_00215">
    <property type="entry name" value="Pantothen_kinase_1"/>
    <property type="match status" value="1"/>
</dbReference>
<keyword evidence="7 14" id="KW-0963">Cytoplasm</keyword>
<name>A0A1H9W864_9BACI</name>
<proteinExistence type="inferred from homology"/>
<dbReference type="NCBIfam" id="TIGR00554">
    <property type="entry name" value="panK_bact"/>
    <property type="match status" value="1"/>
</dbReference>
<dbReference type="InterPro" id="IPR027417">
    <property type="entry name" value="P-loop_NTPase"/>
</dbReference>
<keyword evidence="9 14" id="KW-0547">Nucleotide-binding</keyword>
<dbReference type="UniPathway" id="UPA00241">
    <property type="reaction ID" value="UER00352"/>
</dbReference>
<evidence type="ECO:0000259" key="16">
    <source>
        <dbReference type="Pfam" id="PF00485"/>
    </source>
</evidence>
<dbReference type="STRING" id="1464123.SAMN05444126_12926"/>
<dbReference type="SUPFAM" id="SSF52540">
    <property type="entry name" value="P-loop containing nucleoside triphosphate hydrolases"/>
    <property type="match status" value="1"/>
</dbReference>
<feature type="binding site" evidence="14">
    <location>
        <begin position="94"/>
        <end position="101"/>
    </location>
    <ligand>
        <name>ATP</name>
        <dbReference type="ChEBI" id="CHEBI:30616"/>
    </ligand>
</feature>
<evidence type="ECO:0000256" key="8">
    <source>
        <dbReference type="ARBA" id="ARBA00022679"/>
    </source>
</evidence>
<keyword evidence="11 14" id="KW-0067">ATP-binding</keyword>
<dbReference type="InterPro" id="IPR006083">
    <property type="entry name" value="PRK/URK"/>
</dbReference>
<keyword evidence="12 14" id="KW-0173">Coenzyme A biosynthesis</keyword>
<dbReference type="AlphaFoldDB" id="A0A1H9W864"/>
<organism evidence="17 18">
    <name type="scientific">Salisediminibacterium halotolerans</name>
    <dbReference type="NCBI Taxonomy" id="517425"/>
    <lineage>
        <taxon>Bacteria</taxon>
        <taxon>Bacillati</taxon>
        <taxon>Bacillota</taxon>
        <taxon>Bacilli</taxon>
        <taxon>Bacillales</taxon>
        <taxon>Bacillaceae</taxon>
        <taxon>Salisediminibacterium</taxon>
    </lineage>
</organism>
<evidence type="ECO:0000256" key="2">
    <source>
        <dbReference type="ARBA" id="ARBA00004496"/>
    </source>
</evidence>
<comment type="caution">
    <text evidence="17">The sequence shown here is derived from an EMBL/GenBank/DDBJ whole genome shotgun (WGS) entry which is preliminary data.</text>
</comment>
<evidence type="ECO:0000256" key="15">
    <source>
        <dbReference type="RuleBase" id="RU003530"/>
    </source>
</evidence>
<evidence type="ECO:0000256" key="14">
    <source>
        <dbReference type="HAMAP-Rule" id="MF_00215"/>
    </source>
</evidence>
<evidence type="ECO:0000256" key="4">
    <source>
        <dbReference type="ARBA" id="ARBA00006087"/>
    </source>
</evidence>
<protein>
    <recommendedName>
        <fullName evidence="6 14">Pantothenate kinase</fullName>
        <ecNumber evidence="5 14">2.7.1.33</ecNumber>
    </recommendedName>
    <alternativeName>
        <fullName evidence="13 14">Pantothenic acid kinase</fullName>
    </alternativeName>
</protein>
<dbReference type="CDD" id="cd02025">
    <property type="entry name" value="PanK"/>
    <property type="match status" value="1"/>
</dbReference>
<dbReference type="EC" id="2.7.1.33" evidence="5 14"/>
<evidence type="ECO:0000256" key="7">
    <source>
        <dbReference type="ARBA" id="ARBA00022490"/>
    </source>
</evidence>
<dbReference type="PANTHER" id="PTHR10285">
    <property type="entry name" value="URIDINE KINASE"/>
    <property type="match status" value="1"/>
</dbReference>
<evidence type="ECO:0000256" key="11">
    <source>
        <dbReference type="ARBA" id="ARBA00022840"/>
    </source>
</evidence>
<dbReference type="GO" id="GO:0005737">
    <property type="term" value="C:cytoplasm"/>
    <property type="evidence" value="ECO:0007669"/>
    <property type="project" value="UniProtKB-SubCell"/>
</dbReference>
<comment type="catalytic activity">
    <reaction evidence="1 14 15">
        <text>(R)-pantothenate + ATP = (R)-4'-phosphopantothenate + ADP + H(+)</text>
        <dbReference type="Rhea" id="RHEA:16373"/>
        <dbReference type="ChEBI" id="CHEBI:10986"/>
        <dbReference type="ChEBI" id="CHEBI:15378"/>
        <dbReference type="ChEBI" id="CHEBI:29032"/>
        <dbReference type="ChEBI" id="CHEBI:30616"/>
        <dbReference type="ChEBI" id="CHEBI:456216"/>
        <dbReference type="EC" id="2.7.1.33"/>
    </reaction>
</comment>
<dbReference type="PIRSF" id="PIRSF000545">
    <property type="entry name" value="Pantothenate_kin"/>
    <property type="match status" value="1"/>
</dbReference>
<evidence type="ECO:0000256" key="5">
    <source>
        <dbReference type="ARBA" id="ARBA00012102"/>
    </source>
</evidence>
<evidence type="ECO:0000256" key="1">
    <source>
        <dbReference type="ARBA" id="ARBA00001206"/>
    </source>
</evidence>
<dbReference type="Gene3D" id="3.40.50.300">
    <property type="entry name" value="P-loop containing nucleotide triphosphate hydrolases"/>
    <property type="match status" value="1"/>
</dbReference>
<dbReference type="Pfam" id="PF00485">
    <property type="entry name" value="PRK"/>
    <property type="match status" value="1"/>
</dbReference>
<evidence type="ECO:0000256" key="3">
    <source>
        <dbReference type="ARBA" id="ARBA00005225"/>
    </source>
</evidence>
<accession>A0A1H9W864</accession>
<comment type="pathway">
    <text evidence="3 14 15">Cofactor biosynthesis; coenzyme A biosynthesis; CoA from (R)-pantothenate: step 1/5.</text>
</comment>
<reference evidence="18" key="1">
    <citation type="submission" date="2016-10" db="EMBL/GenBank/DDBJ databases">
        <authorList>
            <person name="de Groot N.N."/>
        </authorList>
    </citation>
    <scope>NUCLEOTIDE SEQUENCE [LARGE SCALE GENOMIC DNA]</scope>
    <source>
        <strain evidence="18">10nlg</strain>
    </source>
</reference>
<comment type="similarity">
    <text evidence="4 14 15">Belongs to the prokaryotic pantothenate kinase family.</text>
</comment>
<keyword evidence="8 14" id="KW-0808">Transferase</keyword>
<evidence type="ECO:0000313" key="17">
    <source>
        <dbReference type="EMBL" id="SES30156.1"/>
    </source>
</evidence>
<dbReference type="Proteomes" id="UP000199318">
    <property type="component" value="Unassembled WGS sequence"/>
</dbReference>
<dbReference type="EMBL" id="FOGV01000029">
    <property type="protein sequence ID" value="SES30156.1"/>
    <property type="molecule type" value="Genomic_DNA"/>
</dbReference>
<evidence type="ECO:0000256" key="13">
    <source>
        <dbReference type="ARBA" id="ARBA00032866"/>
    </source>
</evidence>
<dbReference type="InterPro" id="IPR004566">
    <property type="entry name" value="PanK"/>
</dbReference>
<comment type="subcellular location">
    <subcellularLocation>
        <location evidence="2 14 15">Cytoplasm</location>
    </subcellularLocation>
</comment>
<evidence type="ECO:0000256" key="12">
    <source>
        <dbReference type="ARBA" id="ARBA00022993"/>
    </source>
</evidence>
<evidence type="ECO:0000256" key="9">
    <source>
        <dbReference type="ARBA" id="ARBA00022741"/>
    </source>
</evidence>
<evidence type="ECO:0000313" key="18">
    <source>
        <dbReference type="Proteomes" id="UP000199318"/>
    </source>
</evidence>
<evidence type="ECO:0000256" key="6">
    <source>
        <dbReference type="ARBA" id="ARBA00015080"/>
    </source>
</evidence>
<keyword evidence="10 14" id="KW-0418">Kinase</keyword>
<gene>
    <name evidence="14" type="primary">coaA</name>
    <name evidence="17" type="ORF">SAMN05444126_12926</name>
</gene>
<dbReference type="GO" id="GO:0015937">
    <property type="term" value="P:coenzyme A biosynthetic process"/>
    <property type="evidence" value="ECO:0007669"/>
    <property type="project" value="UniProtKB-UniRule"/>
</dbReference>
<sequence>MMETTDNLSPFMTFSRHEWSSLRQTHPMEVTQDEIDRLRGVNDVLNMQEVAEIYLPLTRLIHLHTKAAQELHRNRSHFLQTSEKKVPYIIGIAGSVAVGKSTIARVLKTLLSRWDGHPNVDLVTTDGFLHPNAELERRGIMDKKGFPESYNTRELLTFLEDLKAGKKRVEAPVYSHLTYDVVPDEKQLVYQPDIVIIEGINVLQPPKIEPGDDSDQVSVSDYFDFSIYVDAAEENIFHWYVERFKTLRQTAFRNPSSYFRKYADLPNEQAYETAKGIWERINRKNLHENILPTRHRADLILQKGNHHLVNEIRMRKL</sequence>
<dbReference type="GO" id="GO:0005524">
    <property type="term" value="F:ATP binding"/>
    <property type="evidence" value="ECO:0007669"/>
    <property type="project" value="UniProtKB-UniRule"/>
</dbReference>
<dbReference type="GO" id="GO:0004594">
    <property type="term" value="F:pantothenate kinase activity"/>
    <property type="evidence" value="ECO:0007669"/>
    <property type="project" value="UniProtKB-UniRule"/>
</dbReference>
<evidence type="ECO:0000256" key="10">
    <source>
        <dbReference type="ARBA" id="ARBA00022777"/>
    </source>
</evidence>
<keyword evidence="18" id="KW-1185">Reference proteome</keyword>
<feature type="domain" description="Phosphoribulokinase/uridine kinase" evidence="16">
    <location>
        <begin position="89"/>
        <end position="244"/>
    </location>
</feature>